<evidence type="ECO:0000256" key="1">
    <source>
        <dbReference type="ARBA" id="ARBA00001946"/>
    </source>
</evidence>
<dbReference type="EC" id="6.3.2.12" evidence="6"/>
<comment type="catalytic activity">
    <reaction evidence="18">
        <text>(6S)-5,6,7,8-tetrahydrofolyl-(gamma-L-Glu)(n) + L-glutamate + ATP = (6S)-5,6,7,8-tetrahydrofolyl-(gamma-L-Glu)(n+1) + ADP + phosphate + H(+)</text>
        <dbReference type="Rhea" id="RHEA:10580"/>
        <dbReference type="Rhea" id="RHEA-COMP:14738"/>
        <dbReference type="Rhea" id="RHEA-COMP:14740"/>
        <dbReference type="ChEBI" id="CHEBI:15378"/>
        <dbReference type="ChEBI" id="CHEBI:29985"/>
        <dbReference type="ChEBI" id="CHEBI:30616"/>
        <dbReference type="ChEBI" id="CHEBI:43474"/>
        <dbReference type="ChEBI" id="CHEBI:141005"/>
        <dbReference type="ChEBI" id="CHEBI:456216"/>
        <dbReference type="EC" id="6.3.2.17"/>
    </reaction>
</comment>
<dbReference type="InterPro" id="IPR018109">
    <property type="entry name" value="Folylpolyglutamate_synth_CS"/>
</dbReference>
<evidence type="ECO:0000256" key="10">
    <source>
        <dbReference type="ARBA" id="ARBA00022723"/>
    </source>
</evidence>
<dbReference type="GO" id="GO:0005524">
    <property type="term" value="F:ATP binding"/>
    <property type="evidence" value="ECO:0007669"/>
    <property type="project" value="UniProtKB-KW"/>
</dbReference>
<evidence type="ECO:0000313" key="26">
    <source>
        <dbReference type="Proteomes" id="UP000002985"/>
    </source>
</evidence>
<protein>
    <recommendedName>
        <fullName evidence="8">Dihydrofolate synthase/folylpolyglutamate synthase</fullName>
        <ecNumber evidence="6">6.3.2.12</ecNumber>
        <ecNumber evidence="7">6.3.2.17</ecNumber>
    </recommendedName>
    <alternativeName>
        <fullName evidence="17">Folylpoly-gamma-glutamate synthetase-dihydrofolate synthetase</fullName>
    </alternativeName>
    <alternativeName>
        <fullName evidence="15">Folylpolyglutamate synthetase</fullName>
    </alternativeName>
    <alternativeName>
        <fullName evidence="16">Tetrahydrofolylpolyglutamate synthase</fullName>
    </alternativeName>
</protein>
<dbReference type="FunFam" id="3.40.1190.10:FF:000011">
    <property type="entry name" value="Folylpolyglutamate synthase/dihydrofolate synthase"/>
    <property type="match status" value="1"/>
</dbReference>
<evidence type="ECO:0000256" key="17">
    <source>
        <dbReference type="ARBA" id="ARBA00032510"/>
    </source>
</evidence>
<keyword evidence="11" id="KW-0547">Nucleotide-binding</keyword>
<sequence length="523" mass="58237">MDNKRNKIGLQSYEKAQAFLYKAIDYEKLISYQYNASTFNLDRMVRMLECVGNPHRAFPSVHITGTKGKGSTSIMIATLLEHAGLKTGLFTSPHLVDLKERIQLNHQNISEDDFTDNLNELRPYIQHLRETSPSASPTFFEILTAVCMLYFKKKHIDMAVLEVGLGGRLDSTNVVIPQVSIITNIGFDHTAILGNTLSSIAYEKAGIIKQGIPVISAVEDPEALAVIERVCKEKGATLYLLGRDIWIEEVRSVDGNGIAFCKHSQSSVHNPPRSPFRKGGRCSSSSPGEGKANTFDKGRIAEETRGLVCKIKTWRRTYDSIFLPLIGTHQAKNCALAFGALEILQDRGYVSMSDETIRNALVQVHCPARIEIVGKEPLIILDYAHTVDSMRFLKNTLLENFTYNKLLLILGLAQDKDLDNILQEIVTVADFIMVTKSKNPRAALPRELYQRVERLCGKQAKMFHTTQDAVVAAKQIASQDDLICITGSAYVAGEALQVLKATTDFSDGLKRRQVRNGARNLHE</sequence>
<comment type="pathway">
    <text evidence="3">Cofactor biosynthesis; tetrahydrofolate biosynthesis; 7,8-dihydrofolate from 2-amino-4-hydroxy-6-hydroxymethyl-7,8-dihydropteridine diphosphate and 4-aminobenzoate: step 2/2.</text>
</comment>
<dbReference type="EMBL" id="BAFH01000002">
    <property type="protein sequence ID" value="GAB61252.1"/>
    <property type="molecule type" value="Genomic_DNA"/>
</dbReference>
<dbReference type="EC" id="6.3.2.17" evidence="7"/>
<evidence type="ECO:0000256" key="11">
    <source>
        <dbReference type="ARBA" id="ARBA00022741"/>
    </source>
</evidence>
<dbReference type="NCBIfam" id="TIGR01499">
    <property type="entry name" value="folC"/>
    <property type="match status" value="1"/>
</dbReference>
<evidence type="ECO:0000256" key="20">
    <source>
        <dbReference type="ARBA" id="ARBA00049035"/>
    </source>
</evidence>
<dbReference type="Proteomes" id="UP000002985">
    <property type="component" value="Unassembled WGS sequence"/>
</dbReference>
<dbReference type="PANTHER" id="PTHR11136">
    <property type="entry name" value="FOLYLPOLYGLUTAMATE SYNTHASE-RELATED"/>
    <property type="match status" value="1"/>
</dbReference>
<organism evidence="25 26">
    <name type="scientific">Candidatus Jettenia caeni</name>
    <dbReference type="NCBI Taxonomy" id="247490"/>
    <lineage>
        <taxon>Bacteria</taxon>
        <taxon>Pseudomonadati</taxon>
        <taxon>Planctomycetota</taxon>
        <taxon>Candidatus Brocadiia</taxon>
        <taxon>Candidatus Brocadiales</taxon>
        <taxon>Candidatus Brocadiaceae</taxon>
        <taxon>Candidatus Jettenia</taxon>
    </lineage>
</organism>
<feature type="domain" description="Mur ligase C-terminal" evidence="23">
    <location>
        <begin position="369"/>
        <end position="488"/>
    </location>
</feature>
<keyword evidence="26" id="KW-1185">Reference proteome</keyword>
<dbReference type="InterPro" id="IPR001645">
    <property type="entry name" value="Folylpolyglutamate_synth"/>
</dbReference>
<comment type="cofactor">
    <cofactor evidence="1">
        <name>Mg(2+)</name>
        <dbReference type="ChEBI" id="CHEBI:18420"/>
    </cofactor>
</comment>
<keyword evidence="9" id="KW-0436">Ligase</keyword>
<keyword evidence="13" id="KW-0460">Magnesium</keyword>
<evidence type="ECO:0000256" key="8">
    <source>
        <dbReference type="ARBA" id="ARBA00019357"/>
    </source>
</evidence>
<evidence type="ECO:0000313" key="25">
    <source>
        <dbReference type="EMBL" id="GAB61252.1"/>
    </source>
</evidence>
<comment type="function">
    <text evidence="2">Functions in two distinct reactions of the de novo folate biosynthetic pathway. Catalyzes the addition of a glutamate residue to dihydropteroate (7,8-dihydropteroate or H2Pte) to form dihydrofolate (7,8-dihydrofolate monoglutamate or H2Pte-Glu). Also catalyzes successive additions of L-glutamate to tetrahydrofolate or 10-formyltetrahydrofolate or 5,10-methylenetetrahydrofolate, leading to folylpolyglutamate derivatives.</text>
</comment>
<evidence type="ECO:0000256" key="19">
    <source>
        <dbReference type="ARBA" id="ARBA00047808"/>
    </source>
</evidence>
<dbReference type="Pfam" id="PF08245">
    <property type="entry name" value="Mur_ligase_M"/>
    <property type="match status" value="1"/>
</dbReference>
<dbReference type="GO" id="GO:0046872">
    <property type="term" value="F:metal ion binding"/>
    <property type="evidence" value="ECO:0007669"/>
    <property type="project" value="UniProtKB-KW"/>
</dbReference>
<dbReference type="InterPro" id="IPR013221">
    <property type="entry name" value="Mur_ligase_cen"/>
</dbReference>
<dbReference type="Pfam" id="PF02875">
    <property type="entry name" value="Mur_ligase_C"/>
    <property type="match status" value="1"/>
</dbReference>
<evidence type="ECO:0000256" key="22">
    <source>
        <dbReference type="SAM" id="MobiDB-lite"/>
    </source>
</evidence>
<evidence type="ECO:0000256" key="12">
    <source>
        <dbReference type="ARBA" id="ARBA00022840"/>
    </source>
</evidence>
<reference evidence="25 26" key="1">
    <citation type="journal article" date="2012" name="FEBS Lett.">
        <title>Anammox organism KSU-1 expresses a NirK-type copper-containing nitrite reductase instead of a NirS-type with cytochrome cd1.</title>
        <authorList>
            <person name="Hira D."/>
            <person name="Toh H."/>
            <person name="Migita C.T."/>
            <person name="Okubo H."/>
            <person name="Nishiyama T."/>
            <person name="Hattori M."/>
            <person name="Furukawa K."/>
            <person name="Fujii T."/>
        </authorList>
    </citation>
    <scope>NUCLEOTIDE SEQUENCE [LARGE SCALE GENOMIC DNA]</scope>
</reference>
<dbReference type="InterPro" id="IPR004101">
    <property type="entry name" value="Mur_ligase_C"/>
</dbReference>
<dbReference type="PANTHER" id="PTHR11136:SF0">
    <property type="entry name" value="DIHYDROFOLATE SYNTHETASE-RELATED"/>
    <property type="match status" value="1"/>
</dbReference>
<dbReference type="SUPFAM" id="SSF53623">
    <property type="entry name" value="MurD-like peptide ligases, catalytic domain"/>
    <property type="match status" value="1"/>
</dbReference>
<dbReference type="SUPFAM" id="SSF53244">
    <property type="entry name" value="MurD-like peptide ligases, peptide-binding domain"/>
    <property type="match status" value="1"/>
</dbReference>
<keyword evidence="14" id="KW-0289">Folate biosynthesis</keyword>
<comment type="catalytic activity">
    <reaction evidence="19">
        <text>10-formyltetrahydrofolyl-(gamma-L-Glu)(n) + L-glutamate + ATP = 10-formyltetrahydrofolyl-(gamma-L-Glu)(n+1) + ADP + phosphate + H(+)</text>
        <dbReference type="Rhea" id="RHEA:51904"/>
        <dbReference type="Rhea" id="RHEA-COMP:13088"/>
        <dbReference type="Rhea" id="RHEA-COMP:14300"/>
        <dbReference type="ChEBI" id="CHEBI:15378"/>
        <dbReference type="ChEBI" id="CHEBI:29985"/>
        <dbReference type="ChEBI" id="CHEBI:30616"/>
        <dbReference type="ChEBI" id="CHEBI:43474"/>
        <dbReference type="ChEBI" id="CHEBI:134413"/>
        <dbReference type="ChEBI" id="CHEBI:456216"/>
        <dbReference type="EC" id="6.3.2.17"/>
    </reaction>
</comment>
<evidence type="ECO:0000256" key="7">
    <source>
        <dbReference type="ARBA" id="ARBA00013025"/>
    </source>
</evidence>
<evidence type="ECO:0000256" key="14">
    <source>
        <dbReference type="ARBA" id="ARBA00022909"/>
    </source>
</evidence>
<dbReference type="OrthoDB" id="9809356at2"/>
<evidence type="ECO:0000256" key="2">
    <source>
        <dbReference type="ARBA" id="ARBA00002714"/>
    </source>
</evidence>
<dbReference type="Gene3D" id="3.90.190.20">
    <property type="entry name" value="Mur ligase, C-terminal domain"/>
    <property type="match status" value="1"/>
</dbReference>
<comment type="catalytic activity">
    <reaction evidence="20">
        <text>(6R)-5,10-methylenetetrahydrofolyl-(gamma-L-Glu)(n) + L-glutamate + ATP = (6R)-5,10-methylenetetrahydrofolyl-(gamma-L-Glu)(n+1) + ADP + phosphate + H(+)</text>
        <dbReference type="Rhea" id="RHEA:51912"/>
        <dbReference type="Rhea" id="RHEA-COMP:13257"/>
        <dbReference type="Rhea" id="RHEA-COMP:13258"/>
        <dbReference type="ChEBI" id="CHEBI:15378"/>
        <dbReference type="ChEBI" id="CHEBI:29985"/>
        <dbReference type="ChEBI" id="CHEBI:30616"/>
        <dbReference type="ChEBI" id="CHEBI:43474"/>
        <dbReference type="ChEBI" id="CHEBI:136572"/>
        <dbReference type="ChEBI" id="CHEBI:456216"/>
        <dbReference type="EC" id="6.3.2.17"/>
    </reaction>
</comment>
<dbReference type="GO" id="GO:0046656">
    <property type="term" value="P:folic acid biosynthetic process"/>
    <property type="evidence" value="ECO:0007669"/>
    <property type="project" value="UniProtKB-KW"/>
</dbReference>
<comment type="pathway">
    <text evidence="4">Cofactor biosynthesis; tetrahydrofolylpolyglutamate biosynthesis.</text>
</comment>
<proteinExistence type="inferred from homology"/>
<evidence type="ECO:0000259" key="24">
    <source>
        <dbReference type="Pfam" id="PF08245"/>
    </source>
</evidence>
<comment type="catalytic activity">
    <reaction evidence="21">
        <text>7,8-dihydropteroate + L-glutamate + ATP = 7,8-dihydrofolate + ADP + phosphate + H(+)</text>
        <dbReference type="Rhea" id="RHEA:23584"/>
        <dbReference type="ChEBI" id="CHEBI:15378"/>
        <dbReference type="ChEBI" id="CHEBI:17839"/>
        <dbReference type="ChEBI" id="CHEBI:29985"/>
        <dbReference type="ChEBI" id="CHEBI:30616"/>
        <dbReference type="ChEBI" id="CHEBI:43474"/>
        <dbReference type="ChEBI" id="CHEBI:57451"/>
        <dbReference type="ChEBI" id="CHEBI:456216"/>
        <dbReference type="EC" id="6.3.2.12"/>
    </reaction>
</comment>
<evidence type="ECO:0000256" key="9">
    <source>
        <dbReference type="ARBA" id="ARBA00022598"/>
    </source>
</evidence>
<accession>I3IHQ7</accession>
<name>I3IHQ7_9BACT</name>
<keyword evidence="12" id="KW-0067">ATP-binding</keyword>
<evidence type="ECO:0000256" key="21">
    <source>
        <dbReference type="ARBA" id="ARBA00049161"/>
    </source>
</evidence>
<evidence type="ECO:0000256" key="5">
    <source>
        <dbReference type="ARBA" id="ARBA00008276"/>
    </source>
</evidence>
<comment type="caution">
    <text evidence="25">The sequence shown here is derived from an EMBL/GenBank/DDBJ whole genome shotgun (WGS) entry which is preliminary data.</text>
</comment>
<dbReference type="PROSITE" id="PS01012">
    <property type="entry name" value="FOLYLPOLYGLU_SYNT_2"/>
    <property type="match status" value="1"/>
</dbReference>
<comment type="similarity">
    <text evidence="5">Belongs to the folylpolyglutamate synthase family.</text>
</comment>
<dbReference type="PROSITE" id="PS01011">
    <property type="entry name" value="FOLYLPOLYGLU_SYNT_1"/>
    <property type="match status" value="1"/>
</dbReference>
<dbReference type="GO" id="GO:0008841">
    <property type="term" value="F:dihydrofolate synthase activity"/>
    <property type="evidence" value="ECO:0007669"/>
    <property type="project" value="UniProtKB-EC"/>
</dbReference>
<evidence type="ECO:0000259" key="23">
    <source>
        <dbReference type="Pfam" id="PF02875"/>
    </source>
</evidence>
<evidence type="ECO:0000256" key="15">
    <source>
        <dbReference type="ARBA" id="ARBA00030048"/>
    </source>
</evidence>
<keyword evidence="10" id="KW-0479">Metal-binding</keyword>
<evidence type="ECO:0000256" key="6">
    <source>
        <dbReference type="ARBA" id="ARBA00013023"/>
    </source>
</evidence>
<evidence type="ECO:0000256" key="18">
    <source>
        <dbReference type="ARBA" id="ARBA00047493"/>
    </source>
</evidence>
<evidence type="ECO:0000256" key="13">
    <source>
        <dbReference type="ARBA" id="ARBA00022842"/>
    </source>
</evidence>
<dbReference type="GO" id="GO:0004326">
    <property type="term" value="F:tetrahydrofolylpolyglutamate synthase activity"/>
    <property type="evidence" value="ECO:0007669"/>
    <property type="project" value="UniProtKB-EC"/>
</dbReference>
<dbReference type="GO" id="GO:0005737">
    <property type="term" value="C:cytoplasm"/>
    <property type="evidence" value="ECO:0007669"/>
    <property type="project" value="TreeGrafter"/>
</dbReference>
<dbReference type="STRING" id="247490.KSU1_B0395"/>
<feature type="region of interest" description="Disordered" evidence="22">
    <location>
        <begin position="264"/>
        <end position="294"/>
    </location>
</feature>
<feature type="domain" description="Mur ligase central" evidence="24">
    <location>
        <begin position="63"/>
        <end position="226"/>
    </location>
</feature>
<dbReference type="eggNOG" id="COG0285">
    <property type="taxonomic scope" value="Bacteria"/>
</dbReference>
<gene>
    <name evidence="25" type="ORF">KSU1_B0395</name>
</gene>
<evidence type="ECO:0000256" key="4">
    <source>
        <dbReference type="ARBA" id="ARBA00005150"/>
    </source>
</evidence>
<dbReference type="AlphaFoldDB" id="I3IHQ7"/>
<dbReference type="InterPro" id="IPR036565">
    <property type="entry name" value="Mur-like_cat_sf"/>
</dbReference>
<dbReference type="InterPro" id="IPR036615">
    <property type="entry name" value="Mur_ligase_C_dom_sf"/>
</dbReference>
<evidence type="ECO:0000256" key="16">
    <source>
        <dbReference type="ARBA" id="ARBA00030592"/>
    </source>
</evidence>
<dbReference type="Gene3D" id="3.40.1190.10">
    <property type="entry name" value="Mur-like, catalytic domain"/>
    <property type="match status" value="1"/>
</dbReference>
<evidence type="ECO:0000256" key="3">
    <source>
        <dbReference type="ARBA" id="ARBA00004799"/>
    </source>
</evidence>